<dbReference type="RefSeq" id="WP_380580273.1">
    <property type="nucleotide sequence ID" value="NZ_JBHSQJ010000015.1"/>
</dbReference>
<feature type="compositionally biased region" description="Low complexity" evidence="1">
    <location>
        <begin position="63"/>
        <end position="82"/>
    </location>
</feature>
<evidence type="ECO:0000256" key="1">
    <source>
        <dbReference type="SAM" id="MobiDB-lite"/>
    </source>
</evidence>
<evidence type="ECO:0000313" key="3">
    <source>
        <dbReference type="Proteomes" id="UP001596174"/>
    </source>
</evidence>
<evidence type="ECO:0008006" key="4">
    <source>
        <dbReference type="Google" id="ProtNLM"/>
    </source>
</evidence>
<gene>
    <name evidence="2" type="ORF">ACFP3V_05365</name>
</gene>
<organism evidence="2 3">
    <name type="scientific">Streptacidiphilus monticola</name>
    <dbReference type="NCBI Taxonomy" id="2161674"/>
    <lineage>
        <taxon>Bacteria</taxon>
        <taxon>Bacillati</taxon>
        <taxon>Actinomycetota</taxon>
        <taxon>Actinomycetes</taxon>
        <taxon>Kitasatosporales</taxon>
        <taxon>Streptomycetaceae</taxon>
        <taxon>Streptacidiphilus</taxon>
    </lineage>
</organism>
<dbReference type="EMBL" id="JBHSQJ010000015">
    <property type="protein sequence ID" value="MFC5906647.1"/>
    <property type="molecule type" value="Genomic_DNA"/>
</dbReference>
<accession>A0ABW1FZ66</accession>
<feature type="region of interest" description="Disordered" evidence="1">
    <location>
        <begin position="61"/>
        <end position="103"/>
    </location>
</feature>
<dbReference type="Proteomes" id="UP001596174">
    <property type="component" value="Unassembled WGS sequence"/>
</dbReference>
<reference evidence="3" key="1">
    <citation type="journal article" date="2019" name="Int. J. Syst. Evol. Microbiol.">
        <title>The Global Catalogue of Microorganisms (GCM) 10K type strain sequencing project: providing services to taxonomists for standard genome sequencing and annotation.</title>
        <authorList>
            <consortium name="The Broad Institute Genomics Platform"/>
            <consortium name="The Broad Institute Genome Sequencing Center for Infectious Disease"/>
            <person name="Wu L."/>
            <person name="Ma J."/>
        </authorList>
    </citation>
    <scope>NUCLEOTIDE SEQUENCE [LARGE SCALE GENOMIC DNA]</scope>
    <source>
        <strain evidence="3">JCM 4816</strain>
    </source>
</reference>
<keyword evidence="3" id="KW-1185">Reference proteome</keyword>
<comment type="caution">
    <text evidence="2">The sequence shown here is derived from an EMBL/GenBank/DDBJ whole genome shotgun (WGS) entry which is preliminary data.</text>
</comment>
<sequence length="173" mass="17840">MRKVVLRVTAWAAATGAAVGVSWFGVHRVLRDDSFQQPRVLALQPEGLASTAASTPPAVIGVATQAPTPSPSPTRTAPSAHPHNSPARTAGSPAAGSSGQVTAYTPRGGRIVVSMGADSASLVTAVPDNGWAMHTWTGDGWLRVDFSQGSVESVFYVTWNGHPPSVQTEVMGG</sequence>
<protein>
    <recommendedName>
        <fullName evidence="4">Secreted protein</fullName>
    </recommendedName>
</protein>
<name>A0ABW1FZ66_9ACTN</name>
<proteinExistence type="predicted"/>
<evidence type="ECO:0000313" key="2">
    <source>
        <dbReference type="EMBL" id="MFC5906647.1"/>
    </source>
</evidence>